<dbReference type="Pfam" id="PF01030">
    <property type="entry name" value="Recep_L_domain"/>
    <property type="match status" value="1"/>
</dbReference>
<dbReference type="InterPro" id="IPR013815">
    <property type="entry name" value="ATP_grasp_subdomain_1"/>
</dbReference>
<evidence type="ECO:0000256" key="14">
    <source>
        <dbReference type="ARBA" id="ARBA00047700"/>
    </source>
</evidence>
<comment type="cofactor">
    <cofactor evidence="1">
        <name>Mg(2+)</name>
        <dbReference type="ChEBI" id="CHEBI:18420"/>
    </cofactor>
</comment>
<evidence type="ECO:0000256" key="13">
    <source>
        <dbReference type="ARBA" id="ARBA00033470"/>
    </source>
</evidence>
<keyword evidence="9" id="KW-0547">Nucleotide-binding</keyword>
<evidence type="ECO:0000256" key="8">
    <source>
        <dbReference type="ARBA" id="ARBA00022723"/>
    </source>
</evidence>
<dbReference type="InterPro" id="IPR000494">
    <property type="entry name" value="Rcpt_L-dom"/>
</dbReference>
<evidence type="ECO:0000259" key="15">
    <source>
        <dbReference type="Pfam" id="PF01030"/>
    </source>
</evidence>
<evidence type="ECO:0000313" key="18">
    <source>
        <dbReference type="Proteomes" id="UP000565262"/>
    </source>
</evidence>
<dbReference type="Pfam" id="PF01326">
    <property type="entry name" value="PPDK_N"/>
    <property type="match status" value="1"/>
</dbReference>
<evidence type="ECO:0000256" key="4">
    <source>
        <dbReference type="ARBA" id="ARBA00007837"/>
    </source>
</evidence>
<dbReference type="RefSeq" id="WP_182810730.1">
    <property type="nucleotide sequence ID" value="NZ_JACJFM010000039.1"/>
</dbReference>
<proteinExistence type="inferred from homology"/>
<dbReference type="InterPro" id="IPR036941">
    <property type="entry name" value="Rcpt_L-dom_sf"/>
</dbReference>
<accession>A0A839IVI1</accession>
<dbReference type="InterPro" id="IPR006319">
    <property type="entry name" value="PEP_synth"/>
</dbReference>
<evidence type="ECO:0000256" key="1">
    <source>
        <dbReference type="ARBA" id="ARBA00001946"/>
    </source>
</evidence>
<keyword evidence="10" id="KW-0418">Kinase</keyword>
<sequence length="901" mass="103561">MNILEFDRFLARFGCDTANFDYNDYRVKGDLYIRGKIEPEQLPFFDSIVFVDGEIFFDKVDLIELGGFNNLEKVGSLRISNCESLMYVTGFQNLKEVNKIIIENNLSLIKIYGFTNLFENDEEIEQIKITKNFNLENIDFLYGLKSTKSSLYLHHNKIGSLYGLSLLESVGASLSLSSNNIENLNFLSSLRKVNGMLGLVNNKIKNLSGLENLSSLKTVKWNGAYRTLAIDKNENLTDISGLSNLKVMSECIIICDDANQFEITPSSPSVFLENNIKFISKKTSVEKYIGDRVVEVDFLKQINTVDDFFDLSNYSLLGGYFSVRECKFIIVNINSSSPEFFWINTKKYKYHYVFFRDVLKKEITLKEFDDITYFEKNKNNISGTLTYHENGISSNNLYYGISFWPSDEININQIRLCCELMFKSFGNMVNNSFLHVAGSYLEKQVKKENFGKYIDLVYTEELFKKANFIPMNSGVTYGWLRFPSDENVNSDDIVILRELPNHISHVSGIITSRPQTPLSHINLIANQNNIPNCYLREAHLISRFLELKDKYVRLEVTNRDVYITLAENDLDKNIGLYEKRQIDIYNLKDRTIKNIKDIGLSDQTTYGAKSSNLGEIYHHLNGASTPDAFAIPFFYYEQFMVFNDLYGFISISMSDYHKIDNRSIKLEILKIIKKKIKQAAIPEWMLDALKNLVDEYPEETVLRCRSSANSEDIADFSGAGLYDSYSHKNKNTSIAESIKKVWASVWNYRAVEERIVHGINHFDTLMGVCVHPRYKEEKANGVAVTKNIINEKEDGFYINVQYGEALVTNPGEGSSPEEISIIKNKSGYSIHYLRKSNLIPGDEKIISGRILDDLLYALECIKDHYNNNLGKRYAMEIEFKITKEGELHVKQLRPWISSKKS</sequence>
<evidence type="ECO:0000256" key="5">
    <source>
        <dbReference type="ARBA" id="ARBA00011996"/>
    </source>
</evidence>
<feature type="domain" description="Receptor L-domain" evidence="15">
    <location>
        <begin position="173"/>
        <end position="263"/>
    </location>
</feature>
<keyword evidence="8" id="KW-0479">Metal-binding</keyword>
<evidence type="ECO:0000313" key="17">
    <source>
        <dbReference type="EMBL" id="MBB1488958.1"/>
    </source>
</evidence>
<dbReference type="PANTHER" id="PTHR43030">
    <property type="entry name" value="PHOSPHOENOLPYRUVATE SYNTHASE"/>
    <property type="match status" value="1"/>
</dbReference>
<dbReference type="Gene3D" id="3.30.1490.20">
    <property type="entry name" value="ATP-grasp fold, A domain"/>
    <property type="match status" value="1"/>
</dbReference>
<evidence type="ECO:0000256" key="2">
    <source>
        <dbReference type="ARBA" id="ARBA00002988"/>
    </source>
</evidence>
<gene>
    <name evidence="17" type="ORF">H4O21_20315</name>
</gene>
<evidence type="ECO:0000256" key="7">
    <source>
        <dbReference type="ARBA" id="ARBA00022679"/>
    </source>
</evidence>
<reference evidence="17 18" key="1">
    <citation type="submission" date="2020-08" db="EMBL/GenBank/DDBJ databases">
        <title>Oceanospirillum sp. nov. isolated from marine sediment.</title>
        <authorList>
            <person name="Ji X."/>
        </authorList>
    </citation>
    <scope>NUCLEOTIDE SEQUENCE [LARGE SCALE GENOMIC DNA]</scope>
    <source>
        <strain evidence="17 18">D5</strain>
    </source>
</reference>
<dbReference type="AlphaFoldDB" id="A0A839IVI1"/>
<dbReference type="GO" id="GO:0006094">
    <property type="term" value="P:gluconeogenesis"/>
    <property type="evidence" value="ECO:0007669"/>
    <property type="project" value="UniProtKB-UniPathway"/>
</dbReference>
<dbReference type="EC" id="2.7.9.2" evidence="5"/>
<keyword evidence="18" id="KW-1185">Reference proteome</keyword>
<dbReference type="GO" id="GO:0005524">
    <property type="term" value="F:ATP binding"/>
    <property type="evidence" value="ECO:0007669"/>
    <property type="project" value="UniProtKB-KW"/>
</dbReference>
<dbReference type="GO" id="GO:0008986">
    <property type="term" value="F:pyruvate, water dikinase activity"/>
    <property type="evidence" value="ECO:0007669"/>
    <property type="project" value="UniProtKB-EC"/>
</dbReference>
<dbReference type="InterPro" id="IPR002192">
    <property type="entry name" value="PPDK_AMP/ATP-bd"/>
</dbReference>
<dbReference type="SUPFAM" id="SSF52058">
    <property type="entry name" value="L domain-like"/>
    <property type="match status" value="1"/>
</dbReference>
<dbReference type="GO" id="GO:0046872">
    <property type="term" value="F:metal ion binding"/>
    <property type="evidence" value="ECO:0007669"/>
    <property type="project" value="UniProtKB-KW"/>
</dbReference>
<comment type="catalytic activity">
    <reaction evidence="14">
        <text>pyruvate + ATP + H2O = phosphoenolpyruvate + AMP + phosphate + 2 H(+)</text>
        <dbReference type="Rhea" id="RHEA:11364"/>
        <dbReference type="ChEBI" id="CHEBI:15361"/>
        <dbReference type="ChEBI" id="CHEBI:15377"/>
        <dbReference type="ChEBI" id="CHEBI:15378"/>
        <dbReference type="ChEBI" id="CHEBI:30616"/>
        <dbReference type="ChEBI" id="CHEBI:43474"/>
        <dbReference type="ChEBI" id="CHEBI:58702"/>
        <dbReference type="ChEBI" id="CHEBI:456215"/>
        <dbReference type="EC" id="2.7.9.2"/>
    </reaction>
</comment>
<dbReference type="EMBL" id="JACJFM010000039">
    <property type="protein sequence ID" value="MBB1488958.1"/>
    <property type="molecule type" value="Genomic_DNA"/>
</dbReference>
<evidence type="ECO:0000256" key="3">
    <source>
        <dbReference type="ARBA" id="ARBA00004742"/>
    </source>
</evidence>
<comment type="caution">
    <text evidence="17">The sequence shown here is derived from an EMBL/GenBank/DDBJ whole genome shotgun (WGS) entry which is preliminary data.</text>
</comment>
<evidence type="ECO:0000256" key="6">
    <source>
        <dbReference type="ARBA" id="ARBA00021623"/>
    </source>
</evidence>
<protein>
    <recommendedName>
        <fullName evidence="6">Phosphoenolpyruvate synthase</fullName>
        <ecNumber evidence="5">2.7.9.2</ecNumber>
    </recommendedName>
    <alternativeName>
        <fullName evidence="13">Pyruvate, water dikinase</fullName>
    </alternativeName>
</protein>
<keyword evidence="11" id="KW-0067">ATP-binding</keyword>
<keyword evidence="7" id="KW-0808">Transferase</keyword>
<dbReference type="Gene3D" id="3.80.20.20">
    <property type="entry name" value="Receptor L-domain"/>
    <property type="match status" value="2"/>
</dbReference>
<comment type="similarity">
    <text evidence="4">Belongs to the PEP-utilizing enzyme family.</text>
</comment>
<evidence type="ECO:0000259" key="16">
    <source>
        <dbReference type="Pfam" id="PF01326"/>
    </source>
</evidence>
<evidence type="ECO:0000256" key="10">
    <source>
        <dbReference type="ARBA" id="ARBA00022777"/>
    </source>
</evidence>
<dbReference type="SUPFAM" id="SSF56059">
    <property type="entry name" value="Glutathione synthetase ATP-binding domain-like"/>
    <property type="match status" value="1"/>
</dbReference>
<organism evidence="17 18">
    <name type="scientific">Oceanospirillum sediminis</name>
    <dbReference type="NCBI Taxonomy" id="2760088"/>
    <lineage>
        <taxon>Bacteria</taxon>
        <taxon>Pseudomonadati</taxon>
        <taxon>Pseudomonadota</taxon>
        <taxon>Gammaproteobacteria</taxon>
        <taxon>Oceanospirillales</taxon>
        <taxon>Oceanospirillaceae</taxon>
        <taxon>Oceanospirillum</taxon>
    </lineage>
</organism>
<dbReference type="PANTHER" id="PTHR43030:SF1">
    <property type="entry name" value="PHOSPHOENOLPYRUVATE SYNTHASE"/>
    <property type="match status" value="1"/>
</dbReference>
<comment type="function">
    <text evidence="2">Catalyzes the phosphorylation of pyruvate to phosphoenolpyruvate.</text>
</comment>
<name>A0A839IVI1_9GAMM</name>
<evidence type="ECO:0000256" key="9">
    <source>
        <dbReference type="ARBA" id="ARBA00022741"/>
    </source>
</evidence>
<dbReference type="Proteomes" id="UP000565262">
    <property type="component" value="Unassembled WGS sequence"/>
</dbReference>
<evidence type="ECO:0000256" key="12">
    <source>
        <dbReference type="ARBA" id="ARBA00022842"/>
    </source>
</evidence>
<comment type="pathway">
    <text evidence="3">Carbohydrate biosynthesis; gluconeogenesis.</text>
</comment>
<dbReference type="UniPathway" id="UPA00138"/>
<feature type="domain" description="Pyruvate phosphate dikinase AMP/ATP-binding" evidence="16">
    <location>
        <begin position="606"/>
        <end position="895"/>
    </location>
</feature>
<evidence type="ECO:0000256" key="11">
    <source>
        <dbReference type="ARBA" id="ARBA00022840"/>
    </source>
</evidence>
<keyword evidence="12" id="KW-0460">Magnesium</keyword>